<name>M1IX13_9CREN</name>
<gene>
    <name evidence="1" type="ORF">SacN8_09070</name>
</gene>
<dbReference type="Proteomes" id="UP000011281">
    <property type="component" value="Chromosome"/>
</dbReference>
<proteinExistence type="predicted"/>
<organism evidence="2">
    <name type="scientific">Sulfolobus acidocaldarius N8</name>
    <dbReference type="NCBI Taxonomy" id="1028566"/>
    <lineage>
        <taxon>Archaea</taxon>
        <taxon>Thermoproteota</taxon>
        <taxon>Thermoprotei</taxon>
        <taxon>Sulfolobales</taxon>
        <taxon>Sulfolobaceae</taxon>
        <taxon>Sulfolobus</taxon>
    </lineage>
</organism>
<dbReference type="HOGENOM" id="CLU_3148128_0_0_2"/>
<reference evidence="1 2" key="1">
    <citation type="journal article" date="2012" name="ISME J.">
        <title>Genomic evidence of rapid, global-scale gene flow in a Sulfolobus species.</title>
        <authorList>
            <person name="Mao D."/>
            <person name="Grogan D."/>
        </authorList>
    </citation>
    <scope>NUCLEOTIDE SEQUENCE [LARGE SCALE GENOMIC DNA]</scope>
    <source>
        <strain evidence="1 2">N8</strain>
    </source>
</reference>
<accession>M1IX13</accession>
<evidence type="ECO:0000313" key="2">
    <source>
        <dbReference type="Proteomes" id="UP000011281"/>
    </source>
</evidence>
<dbReference type="AlphaFoldDB" id="M1IX13"/>
<dbReference type="EMBL" id="CP002817">
    <property type="protein sequence ID" value="AGE71774.1"/>
    <property type="molecule type" value="Genomic_DNA"/>
</dbReference>
<dbReference type="KEGG" id="sacn:SacN8_09070"/>
<sequence length="48" mass="5730">MNLRSANMERASYIINLLKLINIYNELDIYLLPKKIYFSTLIIILNKK</sequence>
<protein>
    <submittedName>
        <fullName evidence="1">Uncharacterized protein</fullName>
    </submittedName>
</protein>
<evidence type="ECO:0000313" key="1">
    <source>
        <dbReference type="EMBL" id="AGE71774.1"/>
    </source>
</evidence>